<accession>A0ABW2IA37</accession>
<organism evidence="6 7">
    <name type="scientific">Herminiimonas glaciei</name>
    <dbReference type="NCBI Taxonomy" id="523788"/>
    <lineage>
        <taxon>Bacteria</taxon>
        <taxon>Pseudomonadati</taxon>
        <taxon>Pseudomonadota</taxon>
        <taxon>Betaproteobacteria</taxon>
        <taxon>Burkholderiales</taxon>
        <taxon>Oxalobacteraceae</taxon>
        <taxon>Herminiimonas</taxon>
    </lineage>
</organism>
<dbReference type="InterPro" id="IPR001867">
    <property type="entry name" value="OmpR/PhoB-type_DNA-bd"/>
</dbReference>
<evidence type="ECO:0000256" key="2">
    <source>
        <dbReference type="PROSITE-ProRule" id="PRU00169"/>
    </source>
</evidence>
<dbReference type="PROSITE" id="PS50110">
    <property type="entry name" value="RESPONSE_REGULATORY"/>
    <property type="match status" value="1"/>
</dbReference>
<dbReference type="InterPro" id="IPR039420">
    <property type="entry name" value="WalR-like"/>
</dbReference>
<dbReference type="Gene3D" id="3.40.50.2300">
    <property type="match status" value="1"/>
</dbReference>
<dbReference type="PANTHER" id="PTHR48111:SF59">
    <property type="entry name" value="TRANSCRIPTIONAL REGULATORY PROTEIN BAER"/>
    <property type="match status" value="1"/>
</dbReference>
<evidence type="ECO:0000256" key="3">
    <source>
        <dbReference type="PROSITE-ProRule" id="PRU01091"/>
    </source>
</evidence>
<comment type="caution">
    <text evidence="6">The sequence shown here is derived from an EMBL/GenBank/DDBJ whole genome shotgun (WGS) entry which is preliminary data.</text>
</comment>
<dbReference type="RefSeq" id="WP_382271098.1">
    <property type="nucleotide sequence ID" value="NZ_JBHTBU010000001.1"/>
</dbReference>
<feature type="modified residue" description="4-aspartylphosphate" evidence="2">
    <location>
        <position position="60"/>
    </location>
</feature>
<name>A0ABW2IA37_9BURK</name>
<sequence>MNRTHATPSPLVLVVEDEPELSDILVAYLQRDNLRTILAANGPDALRQFREHQPAIVLLDIRLPGKDGVDVLKEIRQESDTPVIMTTALADDLDKMLSLRLGADDYVVKPYNPAEVIERVRAVLRRTLRTQQTRQEAPLRIGQIEIDAQGYTARAYDAQENPIALPLTLTEFRILACLAKRPRRCFSRAELIEACLPESDALDRVIDSHLSKLRRKLQDAGCDDLIETVRGIGYRLWRDS</sequence>
<dbReference type="InterPro" id="IPR001789">
    <property type="entry name" value="Sig_transdc_resp-reg_receiver"/>
</dbReference>
<dbReference type="CDD" id="cd17574">
    <property type="entry name" value="REC_OmpR"/>
    <property type="match status" value="1"/>
</dbReference>
<evidence type="ECO:0000313" key="6">
    <source>
        <dbReference type="EMBL" id="MFC7287797.1"/>
    </source>
</evidence>
<dbReference type="InterPro" id="IPR036388">
    <property type="entry name" value="WH-like_DNA-bd_sf"/>
</dbReference>
<evidence type="ECO:0000259" key="4">
    <source>
        <dbReference type="PROSITE" id="PS50110"/>
    </source>
</evidence>
<evidence type="ECO:0000259" key="5">
    <source>
        <dbReference type="PROSITE" id="PS51755"/>
    </source>
</evidence>
<gene>
    <name evidence="6" type="ORF">ACFQPC_07095</name>
</gene>
<dbReference type="SUPFAM" id="SSF52172">
    <property type="entry name" value="CheY-like"/>
    <property type="match status" value="1"/>
</dbReference>
<feature type="domain" description="Response regulatory" evidence="4">
    <location>
        <begin position="11"/>
        <end position="124"/>
    </location>
</feature>
<feature type="DNA-binding region" description="OmpR/PhoB-type" evidence="3">
    <location>
        <begin position="136"/>
        <end position="238"/>
    </location>
</feature>
<dbReference type="Pfam" id="PF00072">
    <property type="entry name" value="Response_reg"/>
    <property type="match status" value="1"/>
</dbReference>
<dbReference type="EMBL" id="JBHTBU010000001">
    <property type="protein sequence ID" value="MFC7287797.1"/>
    <property type="molecule type" value="Genomic_DNA"/>
</dbReference>
<dbReference type="SMART" id="SM00448">
    <property type="entry name" value="REC"/>
    <property type="match status" value="1"/>
</dbReference>
<dbReference type="InterPro" id="IPR011006">
    <property type="entry name" value="CheY-like_superfamily"/>
</dbReference>
<keyword evidence="1 3" id="KW-0238">DNA-binding</keyword>
<dbReference type="InterPro" id="IPR016032">
    <property type="entry name" value="Sig_transdc_resp-reg_C-effctor"/>
</dbReference>
<dbReference type="Gene3D" id="1.10.10.10">
    <property type="entry name" value="Winged helix-like DNA-binding domain superfamily/Winged helix DNA-binding domain"/>
    <property type="match status" value="1"/>
</dbReference>
<dbReference type="PANTHER" id="PTHR48111">
    <property type="entry name" value="REGULATOR OF RPOS"/>
    <property type="match status" value="1"/>
</dbReference>
<evidence type="ECO:0000256" key="1">
    <source>
        <dbReference type="ARBA" id="ARBA00023125"/>
    </source>
</evidence>
<dbReference type="SMART" id="SM00862">
    <property type="entry name" value="Trans_reg_C"/>
    <property type="match status" value="1"/>
</dbReference>
<reference evidence="7" key="1">
    <citation type="journal article" date="2019" name="Int. J. Syst. Evol. Microbiol.">
        <title>The Global Catalogue of Microorganisms (GCM) 10K type strain sequencing project: providing services to taxonomists for standard genome sequencing and annotation.</title>
        <authorList>
            <consortium name="The Broad Institute Genomics Platform"/>
            <consortium name="The Broad Institute Genome Sequencing Center for Infectious Disease"/>
            <person name="Wu L."/>
            <person name="Ma J."/>
        </authorList>
    </citation>
    <scope>NUCLEOTIDE SEQUENCE [LARGE SCALE GENOMIC DNA]</scope>
    <source>
        <strain evidence="7">KACC 12508</strain>
    </source>
</reference>
<dbReference type="PROSITE" id="PS51755">
    <property type="entry name" value="OMPR_PHOB"/>
    <property type="match status" value="1"/>
</dbReference>
<dbReference type="SUPFAM" id="SSF46894">
    <property type="entry name" value="C-terminal effector domain of the bipartite response regulators"/>
    <property type="match status" value="1"/>
</dbReference>
<keyword evidence="7" id="KW-1185">Reference proteome</keyword>
<proteinExistence type="predicted"/>
<dbReference type="Pfam" id="PF00486">
    <property type="entry name" value="Trans_reg_C"/>
    <property type="match status" value="1"/>
</dbReference>
<dbReference type="CDD" id="cd00383">
    <property type="entry name" value="trans_reg_C"/>
    <property type="match status" value="1"/>
</dbReference>
<dbReference type="Proteomes" id="UP001596542">
    <property type="component" value="Unassembled WGS sequence"/>
</dbReference>
<dbReference type="Gene3D" id="6.10.250.690">
    <property type="match status" value="1"/>
</dbReference>
<evidence type="ECO:0000313" key="7">
    <source>
        <dbReference type="Proteomes" id="UP001596542"/>
    </source>
</evidence>
<keyword evidence="2" id="KW-0597">Phosphoprotein</keyword>
<protein>
    <submittedName>
        <fullName evidence="6">Response regulator</fullName>
    </submittedName>
</protein>
<feature type="domain" description="OmpR/PhoB-type" evidence="5">
    <location>
        <begin position="136"/>
        <end position="238"/>
    </location>
</feature>